<accession>A0A0E9PV85</accession>
<organism evidence="1">
    <name type="scientific">Anguilla anguilla</name>
    <name type="common">European freshwater eel</name>
    <name type="synonym">Muraena anguilla</name>
    <dbReference type="NCBI Taxonomy" id="7936"/>
    <lineage>
        <taxon>Eukaryota</taxon>
        <taxon>Metazoa</taxon>
        <taxon>Chordata</taxon>
        <taxon>Craniata</taxon>
        <taxon>Vertebrata</taxon>
        <taxon>Euteleostomi</taxon>
        <taxon>Actinopterygii</taxon>
        <taxon>Neopterygii</taxon>
        <taxon>Teleostei</taxon>
        <taxon>Anguilliformes</taxon>
        <taxon>Anguillidae</taxon>
        <taxon>Anguilla</taxon>
    </lineage>
</organism>
<proteinExistence type="predicted"/>
<dbReference type="AlphaFoldDB" id="A0A0E9PV85"/>
<reference evidence="1" key="1">
    <citation type="submission" date="2014-11" db="EMBL/GenBank/DDBJ databases">
        <authorList>
            <person name="Amaro Gonzalez C."/>
        </authorList>
    </citation>
    <scope>NUCLEOTIDE SEQUENCE</scope>
</reference>
<name>A0A0E9PV85_ANGAN</name>
<dbReference type="EMBL" id="GBXM01100370">
    <property type="protein sequence ID" value="JAH08207.1"/>
    <property type="molecule type" value="Transcribed_RNA"/>
</dbReference>
<reference evidence="1" key="2">
    <citation type="journal article" date="2015" name="Fish Shellfish Immunol.">
        <title>Early steps in the European eel (Anguilla anguilla)-Vibrio vulnificus interaction in the gills: Role of the RtxA13 toxin.</title>
        <authorList>
            <person name="Callol A."/>
            <person name="Pajuelo D."/>
            <person name="Ebbesson L."/>
            <person name="Teles M."/>
            <person name="MacKenzie S."/>
            <person name="Amaro C."/>
        </authorList>
    </citation>
    <scope>NUCLEOTIDE SEQUENCE</scope>
</reference>
<protein>
    <submittedName>
        <fullName evidence="1">Uncharacterized protein</fullName>
    </submittedName>
</protein>
<sequence>MPHTYTAFRSLVDRVFFFPSQRNKVLVEYSFLRRLKEQTCLTRHRY</sequence>
<evidence type="ECO:0000313" key="1">
    <source>
        <dbReference type="EMBL" id="JAH08207.1"/>
    </source>
</evidence>